<evidence type="ECO:0000313" key="3">
    <source>
        <dbReference type="Proteomes" id="UP000373449"/>
    </source>
</evidence>
<feature type="transmembrane region" description="Helical" evidence="1">
    <location>
        <begin position="73"/>
        <end position="93"/>
    </location>
</feature>
<reference evidence="2 3" key="1">
    <citation type="submission" date="2019-03" db="EMBL/GenBank/DDBJ databases">
        <authorList>
            <consortium name="Pathogen Informatics"/>
        </authorList>
    </citation>
    <scope>NUCLEOTIDE SEQUENCE [LARGE SCALE GENOMIC DNA]</scope>
    <source>
        <strain evidence="2 3">NCTC12282</strain>
    </source>
</reference>
<feature type="transmembrane region" description="Helical" evidence="1">
    <location>
        <begin position="149"/>
        <end position="171"/>
    </location>
</feature>
<keyword evidence="1" id="KW-0472">Membrane</keyword>
<name>A0A484ZQW5_9GAMM</name>
<gene>
    <name evidence="2" type="ORF">NCTC12282_04633</name>
</gene>
<protein>
    <submittedName>
        <fullName evidence="2">Uncharacterized protein</fullName>
    </submittedName>
</protein>
<dbReference type="Pfam" id="PF24838">
    <property type="entry name" value="8xMP"/>
    <property type="match status" value="1"/>
</dbReference>
<proteinExistence type="predicted"/>
<keyword evidence="1" id="KW-1133">Transmembrane helix</keyword>
<organism evidence="2 3">
    <name type="scientific">Budvicia aquatica</name>
    <dbReference type="NCBI Taxonomy" id="82979"/>
    <lineage>
        <taxon>Bacteria</taxon>
        <taxon>Pseudomonadati</taxon>
        <taxon>Pseudomonadota</taxon>
        <taxon>Gammaproteobacteria</taxon>
        <taxon>Enterobacterales</taxon>
        <taxon>Budviciaceae</taxon>
        <taxon>Budvicia</taxon>
    </lineage>
</organism>
<accession>A0A484ZQW5</accession>
<dbReference type="AlphaFoldDB" id="A0A484ZQW5"/>
<dbReference type="Proteomes" id="UP000373449">
    <property type="component" value="Unassembled WGS sequence"/>
</dbReference>
<feature type="transmembrane region" description="Helical" evidence="1">
    <location>
        <begin position="183"/>
        <end position="203"/>
    </location>
</feature>
<dbReference type="EMBL" id="CAADJA010000002">
    <property type="protein sequence ID" value="VFS50685.1"/>
    <property type="molecule type" value="Genomic_DNA"/>
</dbReference>
<feature type="transmembrane region" description="Helical" evidence="1">
    <location>
        <begin position="48"/>
        <end position="67"/>
    </location>
</feature>
<evidence type="ECO:0000256" key="1">
    <source>
        <dbReference type="SAM" id="Phobius"/>
    </source>
</evidence>
<evidence type="ECO:0000313" key="2">
    <source>
        <dbReference type="EMBL" id="VFS50685.1"/>
    </source>
</evidence>
<dbReference type="InterPro" id="IPR056918">
    <property type="entry name" value="8xMP"/>
</dbReference>
<keyword evidence="1" id="KW-0812">Transmembrane</keyword>
<sequence length="231" mass="26913">MNMPNSKNLVHQSENAHECNDSCHLTKMSLKHAQNMKKSETNSYRRRCMFFLGISAAITFFFCIVFFTTPTLITYFIEMVISIMGITVSHAWYRTTLNNNYWHKSWQRHVNQLENQLAQCKKSAIRVISGLKPSNSLNDSLVLNQTLNAIFFGFWCLLPVISLFKFFYYFVYVNGVSLSLMNTLFLCIPFLIMVFLSIALNVFMCMFSSKDDAEIDNKELDISLQYKNHHQ</sequence>